<keyword evidence="3" id="KW-1185">Reference proteome</keyword>
<name>D2A0D7_TRICA</name>
<reference evidence="2 3" key="1">
    <citation type="journal article" date="2008" name="Nature">
        <title>The genome of the model beetle and pest Tribolium castaneum.</title>
        <authorList>
            <consortium name="Tribolium Genome Sequencing Consortium"/>
            <person name="Richards S."/>
            <person name="Gibbs R.A."/>
            <person name="Weinstock G.M."/>
            <person name="Brown S.J."/>
            <person name="Denell R."/>
            <person name="Beeman R.W."/>
            <person name="Gibbs R."/>
            <person name="Beeman R.W."/>
            <person name="Brown S.J."/>
            <person name="Bucher G."/>
            <person name="Friedrich M."/>
            <person name="Grimmelikhuijzen C.J."/>
            <person name="Klingler M."/>
            <person name="Lorenzen M."/>
            <person name="Richards S."/>
            <person name="Roth S."/>
            <person name="Schroder R."/>
            <person name="Tautz D."/>
            <person name="Zdobnov E.M."/>
            <person name="Muzny D."/>
            <person name="Gibbs R.A."/>
            <person name="Weinstock G.M."/>
            <person name="Attaway T."/>
            <person name="Bell S."/>
            <person name="Buhay C.J."/>
            <person name="Chandrabose M.N."/>
            <person name="Chavez D."/>
            <person name="Clerk-Blankenburg K.P."/>
            <person name="Cree A."/>
            <person name="Dao M."/>
            <person name="Davis C."/>
            <person name="Chacko J."/>
            <person name="Dinh H."/>
            <person name="Dugan-Rocha S."/>
            <person name="Fowler G."/>
            <person name="Garner T.T."/>
            <person name="Garnes J."/>
            <person name="Gnirke A."/>
            <person name="Hawes A."/>
            <person name="Hernandez J."/>
            <person name="Hines S."/>
            <person name="Holder M."/>
            <person name="Hume J."/>
            <person name="Jhangiani S.N."/>
            <person name="Joshi V."/>
            <person name="Khan Z.M."/>
            <person name="Jackson L."/>
            <person name="Kovar C."/>
            <person name="Kowis A."/>
            <person name="Lee S."/>
            <person name="Lewis L.R."/>
            <person name="Margolis J."/>
            <person name="Morgan M."/>
            <person name="Nazareth L.V."/>
            <person name="Nguyen N."/>
            <person name="Okwuonu G."/>
            <person name="Parker D."/>
            <person name="Richards S."/>
            <person name="Ruiz S.J."/>
            <person name="Santibanez J."/>
            <person name="Savard J."/>
            <person name="Scherer S.E."/>
            <person name="Schneider B."/>
            <person name="Sodergren E."/>
            <person name="Tautz D."/>
            <person name="Vattahil S."/>
            <person name="Villasana D."/>
            <person name="White C.S."/>
            <person name="Wright R."/>
            <person name="Park Y."/>
            <person name="Beeman R.W."/>
            <person name="Lord J."/>
            <person name="Oppert B."/>
            <person name="Lorenzen M."/>
            <person name="Brown S."/>
            <person name="Wang L."/>
            <person name="Savard J."/>
            <person name="Tautz D."/>
            <person name="Richards S."/>
            <person name="Weinstock G."/>
            <person name="Gibbs R.A."/>
            <person name="Liu Y."/>
            <person name="Worley K."/>
            <person name="Weinstock G."/>
            <person name="Elsik C.G."/>
            <person name="Reese J.T."/>
            <person name="Elhaik E."/>
            <person name="Landan G."/>
            <person name="Graur D."/>
            <person name="Arensburger P."/>
            <person name="Atkinson P."/>
            <person name="Beeman R.W."/>
            <person name="Beidler J."/>
            <person name="Brown S.J."/>
            <person name="Demuth J.P."/>
            <person name="Drury D.W."/>
            <person name="Du Y.Z."/>
            <person name="Fujiwara H."/>
            <person name="Lorenzen M."/>
            <person name="Maselli V."/>
            <person name="Osanai M."/>
            <person name="Park Y."/>
            <person name="Robertson H.M."/>
            <person name="Tu Z."/>
            <person name="Wang J.J."/>
            <person name="Wang S."/>
            <person name="Richards S."/>
            <person name="Song H."/>
            <person name="Zhang L."/>
            <person name="Sodergren E."/>
            <person name="Werner D."/>
            <person name="Stanke M."/>
            <person name="Morgenstern B."/>
            <person name="Solovyev V."/>
            <person name="Kosarev P."/>
            <person name="Brown G."/>
            <person name="Chen H.C."/>
            <person name="Ermolaeva O."/>
            <person name="Hlavina W."/>
            <person name="Kapustin Y."/>
            <person name="Kiryutin B."/>
            <person name="Kitts P."/>
            <person name="Maglott D."/>
            <person name="Pruitt K."/>
            <person name="Sapojnikov V."/>
            <person name="Souvorov A."/>
            <person name="Mackey A.J."/>
            <person name="Waterhouse R.M."/>
            <person name="Wyder S."/>
            <person name="Zdobnov E.M."/>
            <person name="Zdobnov E.M."/>
            <person name="Wyder S."/>
            <person name="Kriventseva E.V."/>
            <person name="Kadowaki T."/>
            <person name="Bork P."/>
            <person name="Aranda M."/>
            <person name="Bao R."/>
            <person name="Beermann A."/>
            <person name="Berns N."/>
            <person name="Bolognesi R."/>
            <person name="Bonneton F."/>
            <person name="Bopp D."/>
            <person name="Brown S.J."/>
            <person name="Bucher G."/>
            <person name="Butts T."/>
            <person name="Chaumot A."/>
            <person name="Denell R.E."/>
            <person name="Ferrier D.E."/>
            <person name="Friedrich M."/>
            <person name="Gordon C.M."/>
            <person name="Jindra M."/>
            <person name="Klingler M."/>
            <person name="Lan Q."/>
            <person name="Lattorff H.M."/>
            <person name="Laudet V."/>
            <person name="von Levetsow C."/>
            <person name="Liu Z."/>
            <person name="Lutz R."/>
            <person name="Lynch J.A."/>
            <person name="da Fonseca R.N."/>
            <person name="Posnien N."/>
            <person name="Reuter R."/>
            <person name="Roth S."/>
            <person name="Savard J."/>
            <person name="Schinko J.B."/>
            <person name="Schmitt C."/>
            <person name="Schoppmeier M."/>
            <person name="Schroder R."/>
            <person name="Shippy T.D."/>
            <person name="Simonnet F."/>
            <person name="Marques-Souza H."/>
            <person name="Tautz D."/>
            <person name="Tomoyasu Y."/>
            <person name="Trauner J."/>
            <person name="Van der Zee M."/>
            <person name="Vervoort M."/>
            <person name="Wittkopp N."/>
            <person name="Wimmer E.A."/>
            <person name="Yang X."/>
            <person name="Jones A.K."/>
            <person name="Sattelle D.B."/>
            <person name="Ebert P.R."/>
            <person name="Nelson D."/>
            <person name="Scott J.G."/>
            <person name="Beeman R.W."/>
            <person name="Muthukrishnan S."/>
            <person name="Kramer K.J."/>
            <person name="Arakane Y."/>
            <person name="Beeman R.W."/>
            <person name="Zhu Q."/>
            <person name="Hogenkamp D."/>
            <person name="Dixit R."/>
            <person name="Oppert B."/>
            <person name="Jiang H."/>
            <person name="Zou Z."/>
            <person name="Marshall J."/>
            <person name="Elpidina E."/>
            <person name="Vinokurov K."/>
            <person name="Oppert C."/>
            <person name="Zou Z."/>
            <person name="Evans J."/>
            <person name="Lu Z."/>
            <person name="Zhao P."/>
            <person name="Sumathipala N."/>
            <person name="Altincicek B."/>
            <person name="Vilcinskas A."/>
            <person name="Williams M."/>
            <person name="Hultmark D."/>
            <person name="Hetru C."/>
            <person name="Jiang H."/>
            <person name="Grimmelikhuijzen C.J."/>
            <person name="Hauser F."/>
            <person name="Cazzamali G."/>
            <person name="Williamson M."/>
            <person name="Park Y."/>
            <person name="Li B."/>
            <person name="Tanaka Y."/>
            <person name="Predel R."/>
            <person name="Neupert S."/>
            <person name="Schachtner J."/>
            <person name="Verleyen P."/>
            <person name="Raible F."/>
            <person name="Bork P."/>
            <person name="Friedrich M."/>
            <person name="Walden K.K."/>
            <person name="Robertson H.M."/>
            <person name="Angeli S."/>
            <person name="Foret S."/>
            <person name="Bucher G."/>
            <person name="Schuetz S."/>
            <person name="Maleszka R."/>
            <person name="Wimmer E.A."/>
            <person name="Beeman R.W."/>
            <person name="Lorenzen M."/>
            <person name="Tomoyasu Y."/>
            <person name="Miller S.C."/>
            <person name="Grossmann D."/>
            <person name="Bucher G."/>
        </authorList>
    </citation>
    <scope>NUCLEOTIDE SEQUENCE [LARGE SCALE GENOMIC DNA]</scope>
    <source>
        <strain evidence="2 3">Georgia GA2</strain>
    </source>
</reference>
<proteinExistence type="predicted"/>
<sequence length="170" mass="19155">MRFSVALIFIARSRLGVACASARSFSSSSNVVLYVDKSSLSLAWRNRHDFVSKAVSRAQSMCPKSALLSLFIQWSSCSKGKSHKLVRLEKRLALVHVENAQEGQQLAVDRTRTFSNRKVASAGNRQFTQQMTPLLLQRVRLADPQTDPIHVIVVVFEHKSEMFHHKGSKF</sequence>
<dbReference type="InParanoid" id="D2A0D7"/>
<keyword evidence="1" id="KW-0732">Signal</keyword>
<protein>
    <recommendedName>
        <fullName evidence="4">Secreted protein</fullName>
    </recommendedName>
</protein>
<dbReference type="Proteomes" id="UP000007266">
    <property type="component" value="Linkage group 4"/>
</dbReference>
<evidence type="ECO:0000313" key="3">
    <source>
        <dbReference type="Proteomes" id="UP000007266"/>
    </source>
</evidence>
<gene>
    <name evidence="2" type="primary">GLEAN_08196</name>
    <name evidence="2" type="ORF">TcasGA2_TC008196</name>
</gene>
<feature type="chain" id="PRO_5003026963" description="Secreted protein" evidence="1">
    <location>
        <begin position="23"/>
        <end position="170"/>
    </location>
</feature>
<reference evidence="2 3" key="2">
    <citation type="journal article" date="2010" name="Nucleic Acids Res.">
        <title>BeetleBase in 2010: revisions to provide comprehensive genomic information for Tribolium castaneum.</title>
        <authorList>
            <person name="Kim H.S."/>
            <person name="Murphy T."/>
            <person name="Xia J."/>
            <person name="Caragea D."/>
            <person name="Park Y."/>
            <person name="Beeman R.W."/>
            <person name="Lorenzen M.D."/>
            <person name="Butcher S."/>
            <person name="Manak J.R."/>
            <person name="Brown S.J."/>
        </authorList>
    </citation>
    <scope>GENOME REANNOTATION</scope>
    <source>
        <strain evidence="2 3">Georgia GA2</strain>
    </source>
</reference>
<evidence type="ECO:0000256" key="1">
    <source>
        <dbReference type="SAM" id="SignalP"/>
    </source>
</evidence>
<dbReference type="AlphaFoldDB" id="D2A0D7"/>
<feature type="signal peptide" evidence="1">
    <location>
        <begin position="1"/>
        <end position="22"/>
    </location>
</feature>
<evidence type="ECO:0008006" key="4">
    <source>
        <dbReference type="Google" id="ProtNLM"/>
    </source>
</evidence>
<dbReference type="HOGENOM" id="CLU_1572685_0_0_1"/>
<organism evidence="2 3">
    <name type="scientific">Tribolium castaneum</name>
    <name type="common">Red flour beetle</name>
    <dbReference type="NCBI Taxonomy" id="7070"/>
    <lineage>
        <taxon>Eukaryota</taxon>
        <taxon>Metazoa</taxon>
        <taxon>Ecdysozoa</taxon>
        <taxon>Arthropoda</taxon>
        <taxon>Hexapoda</taxon>
        <taxon>Insecta</taxon>
        <taxon>Pterygota</taxon>
        <taxon>Neoptera</taxon>
        <taxon>Endopterygota</taxon>
        <taxon>Coleoptera</taxon>
        <taxon>Polyphaga</taxon>
        <taxon>Cucujiformia</taxon>
        <taxon>Tenebrionidae</taxon>
        <taxon>Tenebrionidae incertae sedis</taxon>
        <taxon>Tribolium</taxon>
    </lineage>
</organism>
<accession>D2A0D7</accession>
<dbReference type="EMBL" id="KQ971338">
    <property type="protein sequence ID" value="EFA02500.1"/>
    <property type="molecule type" value="Genomic_DNA"/>
</dbReference>
<evidence type="ECO:0000313" key="2">
    <source>
        <dbReference type="EMBL" id="EFA02500.1"/>
    </source>
</evidence>